<evidence type="ECO:0000313" key="2">
    <source>
        <dbReference type="EMBL" id="MFD0885370.1"/>
    </source>
</evidence>
<dbReference type="Pfam" id="PF19590">
    <property type="entry name" value="TrbL_3"/>
    <property type="match status" value="1"/>
</dbReference>
<evidence type="ECO:0000256" key="1">
    <source>
        <dbReference type="SAM" id="Phobius"/>
    </source>
</evidence>
<feature type="transmembrane region" description="Helical" evidence="1">
    <location>
        <begin position="60"/>
        <end position="83"/>
    </location>
</feature>
<dbReference type="Proteomes" id="UP001597024">
    <property type="component" value="Unassembled WGS sequence"/>
</dbReference>
<gene>
    <name evidence="2" type="ORF">ACFQ08_12510</name>
</gene>
<keyword evidence="3" id="KW-1185">Reference proteome</keyword>
<sequence length="341" mass="35825">MPSAPGFSFGIGGWIGNAITTWFADLVTMAIKPLLDLLAVTLLATPSVERQGRIWDLCQATTAIANGAFVMFVVVGGMLTMTYETVQSRYAIKEILPRLVVAFLAVNASFVITAKSIDVANALSAALLGQGFDARRAANAIKFLIIPPGNSQIFYVLLALVAVILLVLLLITFVLRAALTSVLVIAAPLALACVALPQTEGLARLWWRGFSGLLLIQICQSLTLVTAVRIFFNQDGREAVGLASTGQLYNLLLALVLLIILVRIPGWVSRAIFLPHGGRSSMVGRIVKTAIAYKLASPVLNVLHLRRGGGRKAVTGAARGAATKALVGKAVTGAATGGAGV</sequence>
<feature type="transmembrane region" description="Helical" evidence="1">
    <location>
        <begin position="209"/>
        <end position="232"/>
    </location>
</feature>
<keyword evidence="1" id="KW-0812">Transmembrane</keyword>
<feature type="transmembrane region" description="Helical" evidence="1">
    <location>
        <begin position="177"/>
        <end position="197"/>
    </location>
</feature>
<keyword evidence="1" id="KW-0472">Membrane</keyword>
<dbReference type="InterPro" id="IPR045782">
    <property type="entry name" value="TrbL_3"/>
</dbReference>
<keyword evidence="1" id="KW-1133">Transmembrane helix</keyword>
<feature type="transmembrane region" description="Helical" evidence="1">
    <location>
        <begin position="153"/>
        <end position="171"/>
    </location>
</feature>
<accession>A0ABW3DNG1</accession>
<comment type="caution">
    <text evidence="2">The sequence shown here is derived from an EMBL/GenBank/DDBJ whole genome shotgun (WGS) entry which is preliminary data.</text>
</comment>
<feature type="non-terminal residue" evidence="2">
    <location>
        <position position="341"/>
    </location>
</feature>
<organism evidence="2 3">
    <name type="scientific">Streptosporangium algeriense</name>
    <dbReference type="NCBI Taxonomy" id="1682748"/>
    <lineage>
        <taxon>Bacteria</taxon>
        <taxon>Bacillati</taxon>
        <taxon>Actinomycetota</taxon>
        <taxon>Actinomycetes</taxon>
        <taxon>Streptosporangiales</taxon>
        <taxon>Streptosporangiaceae</taxon>
        <taxon>Streptosporangium</taxon>
    </lineage>
</organism>
<proteinExistence type="predicted"/>
<feature type="transmembrane region" description="Helical" evidence="1">
    <location>
        <begin position="7"/>
        <end position="24"/>
    </location>
</feature>
<reference evidence="3" key="1">
    <citation type="journal article" date="2019" name="Int. J. Syst. Evol. Microbiol.">
        <title>The Global Catalogue of Microorganisms (GCM) 10K type strain sequencing project: providing services to taxonomists for standard genome sequencing and annotation.</title>
        <authorList>
            <consortium name="The Broad Institute Genomics Platform"/>
            <consortium name="The Broad Institute Genome Sequencing Center for Infectious Disease"/>
            <person name="Wu L."/>
            <person name="Ma J."/>
        </authorList>
    </citation>
    <scope>NUCLEOTIDE SEQUENCE [LARGE SCALE GENOMIC DNA]</scope>
    <source>
        <strain evidence="3">CCUG 62974</strain>
    </source>
</reference>
<evidence type="ECO:0000313" key="3">
    <source>
        <dbReference type="Proteomes" id="UP001597024"/>
    </source>
</evidence>
<protein>
    <submittedName>
        <fullName evidence="2">Conjugal transfer protein TrbL family protein</fullName>
    </submittedName>
</protein>
<dbReference type="EMBL" id="JBHTHX010000343">
    <property type="protein sequence ID" value="MFD0885370.1"/>
    <property type="molecule type" value="Genomic_DNA"/>
</dbReference>
<name>A0ABW3DNG1_9ACTN</name>
<feature type="transmembrane region" description="Helical" evidence="1">
    <location>
        <begin position="95"/>
        <end position="114"/>
    </location>
</feature>